<keyword evidence="2" id="KW-1185">Reference proteome</keyword>
<name>A0A9K3HAP4_HELAN</name>
<reference evidence="1" key="2">
    <citation type="submission" date="2020-06" db="EMBL/GenBank/DDBJ databases">
        <title>Helianthus annuus Genome sequencing and assembly Release 2.</title>
        <authorList>
            <person name="Gouzy J."/>
            <person name="Langlade N."/>
            <person name="Munos S."/>
        </authorList>
    </citation>
    <scope>NUCLEOTIDE SEQUENCE</scope>
    <source>
        <tissue evidence="1">Leaves</tissue>
    </source>
</reference>
<sequence length="56" mass="6811">MVLINHLFNHHYCHLPSSSLSSEYEVRPKKVAKRKKRKWRMNRCWWYCFGGGVLTM</sequence>
<accession>A0A9K3HAP4</accession>
<protein>
    <submittedName>
        <fullName evidence="1">Uncharacterized protein</fullName>
    </submittedName>
</protein>
<organism evidence="1 2">
    <name type="scientific">Helianthus annuus</name>
    <name type="common">Common sunflower</name>
    <dbReference type="NCBI Taxonomy" id="4232"/>
    <lineage>
        <taxon>Eukaryota</taxon>
        <taxon>Viridiplantae</taxon>
        <taxon>Streptophyta</taxon>
        <taxon>Embryophyta</taxon>
        <taxon>Tracheophyta</taxon>
        <taxon>Spermatophyta</taxon>
        <taxon>Magnoliopsida</taxon>
        <taxon>eudicotyledons</taxon>
        <taxon>Gunneridae</taxon>
        <taxon>Pentapetalae</taxon>
        <taxon>asterids</taxon>
        <taxon>campanulids</taxon>
        <taxon>Asterales</taxon>
        <taxon>Asteraceae</taxon>
        <taxon>Asteroideae</taxon>
        <taxon>Heliantheae alliance</taxon>
        <taxon>Heliantheae</taxon>
        <taxon>Helianthus</taxon>
    </lineage>
</organism>
<dbReference type="EMBL" id="MNCJ02000328">
    <property type="protein sequence ID" value="KAF5773140.1"/>
    <property type="molecule type" value="Genomic_DNA"/>
</dbReference>
<reference evidence="1" key="1">
    <citation type="journal article" date="2017" name="Nature">
        <title>The sunflower genome provides insights into oil metabolism, flowering and Asterid evolution.</title>
        <authorList>
            <person name="Badouin H."/>
            <person name="Gouzy J."/>
            <person name="Grassa C.J."/>
            <person name="Murat F."/>
            <person name="Staton S.E."/>
            <person name="Cottret L."/>
            <person name="Lelandais-Briere C."/>
            <person name="Owens G.L."/>
            <person name="Carrere S."/>
            <person name="Mayjonade B."/>
            <person name="Legrand L."/>
            <person name="Gill N."/>
            <person name="Kane N.C."/>
            <person name="Bowers J.E."/>
            <person name="Hubner S."/>
            <person name="Bellec A."/>
            <person name="Berard A."/>
            <person name="Berges H."/>
            <person name="Blanchet N."/>
            <person name="Boniface M.C."/>
            <person name="Brunel D."/>
            <person name="Catrice O."/>
            <person name="Chaidir N."/>
            <person name="Claudel C."/>
            <person name="Donnadieu C."/>
            <person name="Faraut T."/>
            <person name="Fievet G."/>
            <person name="Helmstetter N."/>
            <person name="King M."/>
            <person name="Knapp S.J."/>
            <person name="Lai Z."/>
            <person name="Le Paslier M.C."/>
            <person name="Lippi Y."/>
            <person name="Lorenzon L."/>
            <person name="Mandel J.R."/>
            <person name="Marage G."/>
            <person name="Marchand G."/>
            <person name="Marquand E."/>
            <person name="Bret-Mestries E."/>
            <person name="Morien E."/>
            <person name="Nambeesan S."/>
            <person name="Nguyen T."/>
            <person name="Pegot-Espagnet P."/>
            <person name="Pouilly N."/>
            <person name="Raftis F."/>
            <person name="Sallet E."/>
            <person name="Schiex T."/>
            <person name="Thomas J."/>
            <person name="Vandecasteele C."/>
            <person name="Vares D."/>
            <person name="Vear F."/>
            <person name="Vautrin S."/>
            <person name="Crespi M."/>
            <person name="Mangin B."/>
            <person name="Burke J.M."/>
            <person name="Salse J."/>
            <person name="Munos S."/>
            <person name="Vincourt P."/>
            <person name="Rieseberg L.H."/>
            <person name="Langlade N.B."/>
        </authorList>
    </citation>
    <scope>NUCLEOTIDE SEQUENCE</scope>
    <source>
        <tissue evidence="1">Leaves</tissue>
    </source>
</reference>
<dbReference type="Gramene" id="mRNA:HanXRQr2_Chr13g0585341">
    <property type="protein sequence ID" value="mRNA:HanXRQr2_Chr13g0585341"/>
    <property type="gene ID" value="HanXRQr2_Chr13g0585341"/>
</dbReference>
<evidence type="ECO:0000313" key="1">
    <source>
        <dbReference type="EMBL" id="KAF5773140.1"/>
    </source>
</evidence>
<gene>
    <name evidence="1" type="ORF">HanXRQr2_Chr13g0585341</name>
</gene>
<evidence type="ECO:0000313" key="2">
    <source>
        <dbReference type="Proteomes" id="UP000215914"/>
    </source>
</evidence>
<dbReference type="Proteomes" id="UP000215914">
    <property type="component" value="Unassembled WGS sequence"/>
</dbReference>
<proteinExistence type="predicted"/>
<comment type="caution">
    <text evidence="1">The sequence shown here is derived from an EMBL/GenBank/DDBJ whole genome shotgun (WGS) entry which is preliminary data.</text>
</comment>
<dbReference type="AlphaFoldDB" id="A0A9K3HAP4"/>